<dbReference type="PANTHER" id="PTHR30055:SF148">
    <property type="entry name" value="TETR-FAMILY TRANSCRIPTIONAL REGULATOR"/>
    <property type="match status" value="1"/>
</dbReference>
<dbReference type="Gene3D" id="1.10.10.60">
    <property type="entry name" value="Homeodomain-like"/>
    <property type="match status" value="1"/>
</dbReference>
<dbReference type="EMBL" id="FNNB01000006">
    <property type="protein sequence ID" value="SDX35201.1"/>
    <property type="molecule type" value="Genomic_DNA"/>
</dbReference>
<dbReference type="PANTHER" id="PTHR30055">
    <property type="entry name" value="HTH-TYPE TRANSCRIPTIONAL REGULATOR RUTR"/>
    <property type="match status" value="1"/>
</dbReference>
<evidence type="ECO:0000256" key="3">
    <source>
        <dbReference type="ARBA" id="ARBA00023163"/>
    </source>
</evidence>
<dbReference type="Pfam" id="PF00440">
    <property type="entry name" value="TetR_N"/>
    <property type="match status" value="1"/>
</dbReference>
<evidence type="ECO:0000313" key="7">
    <source>
        <dbReference type="Proteomes" id="UP000183076"/>
    </source>
</evidence>
<evidence type="ECO:0000256" key="2">
    <source>
        <dbReference type="ARBA" id="ARBA00023125"/>
    </source>
</evidence>
<feature type="DNA-binding region" description="H-T-H motif" evidence="4">
    <location>
        <begin position="36"/>
        <end position="55"/>
    </location>
</feature>
<dbReference type="AlphaFoldDB" id="A0A1H3B0M8"/>
<sequence>MSVKKSGGRPANEEASAALKAAALRLVRETGYEKVSIAAIIAEAGVARQTLYNRWDTKADLILEAIFEATNSYAAEPALESAQDYRAQLEDFLIKVFEHLKLDGGTIRSLIASSQQDAKFHASFHAKFVLPREQMMTLMLRRAQDHGALSPARNVEVLSTMIHGAFWYRLLNRGVLDATFAKELVAETFA</sequence>
<keyword evidence="3" id="KW-0804">Transcription</keyword>
<dbReference type="PROSITE" id="PS50977">
    <property type="entry name" value="HTH_TETR_2"/>
    <property type="match status" value="1"/>
</dbReference>
<proteinExistence type="predicted"/>
<accession>A0A1H3B0M8</accession>
<dbReference type="InterPro" id="IPR009057">
    <property type="entry name" value="Homeodomain-like_sf"/>
</dbReference>
<dbReference type="InterPro" id="IPR050109">
    <property type="entry name" value="HTH-type_TetR-like_transc_reg"/>
</dbReference>
<dbReference type="GO" id="GO:0000976">
    <property type="term" value="F:transcription cis-regulatory region binding"/>
    <property type="evidence" value="ECO:0007669"/>
    <property type="project" value="TreeGrafter"/>
</dbReference>
<evidence type="ECO:0000256" key="1">
    <source>
        <dbReference type="ARBA" id="ARBA00023015"/>
    </source>
</evidence>
<name>A0A1H3B0M8_9RHOB</name>
<evidence type="ECO:0000256" key="4">
    <source>
        <dbReference type="PROSITE-ProRule" id="PRU00335"/>
    </source>
</evidence>
<reference evidence="7" key="1">
    <citation type="submission" date="2016-10" db="EMBL/GenBank/DDBJ databases">
        <authorList>
            <person name="Varghese N."/>
            <person name="Submissions S."/>
        </authorList>
    </citation>
    <scope>NUCLEOTIDE SEQUENCE [LARGE SCALE GENOMIC DNA]</scope>
    <source>
        <strain evidence="7">DSM 10014</strain>
    </source>
</reference>
<dbReference type="SUPFAM" id="SSF48498">
    <property type="entry name" value="Tetracyclin repressor-like, C-terminal domain"/>
    <property type="match status" value="1"/>
</dbReference>
<dbReference type="RefSeq" id="WP_074636777.1">
    <property type="nucleotide sequence ID" value="NZ_CP160851.1"/>
</dbReference>
<dbReference type="InterPro" id="IPR001647">
    <property type="entry name" value="HTH_TetR"/>
</dbReference>
<dbReference type="Gene3D" id="1.10.357.10">
    <property type="entry name" value="Tetracycline Repressor, domain 2"/>
    <property type="match status" value="1"/>
</dbReference>
<evidence type="ECO:0000313" key="6">
    <source>
        <dbReference type="EMBL" id="SDX35201.1"/>
    </source>
</evidence>
<evidence type="ECO:0000259" key="5">
    <source>
        <dbReference type="PROSITE" id="PS50977"/>
    </source>
</evidence>
<dbReference type="SUPFAM" id="SSF46689">
    <property type="entry name" value="Homeodomain-like"/>
    <property type="match status" value="1"/>
</dbReference>
<dbReference type="PRINTS" id="PR00455">
    <property type="entry name" value="HTHTETR"/>
</dbReference>
<dbReference type="InterPro" id="IPR036271">
    <property type="entry name" value="Tet_transcr_reg_TetR-rel_C_sf"/>
</dbReference>
<gene>
    <name evidence="6" type="ORF">SAMN04488041_1064</name>
</gene>
<feature type="domain" description="HTH tetR-type" evidence="5">
    <location>
        <begin position="13"/>
        <end position="73"/>
    </location>
</feature>
<dbReference type="Proteomes" id="UP000183076">
    <property type="component" value="Unassembled WGS sequence"/>
</dbReference>
<keyword evidence="1" id="KW-0805">Transcription regulation</keyword>
<protein>
    <submittedName>
        <fullName evidence="6">Transcriptional regulator, TetR family</fullName>
    </submittedName>
</protein>
<organism evidence="6 7">
    <name type="scientific">Sulfitobacter pontiacus</name>
    <dbReference type="NCBI Taxonomy" id="60137"/>
    <lineage>
        <taxon>Bacteria</taxon>
        <taxon>Pseudomonadati</taxon>
        <taxon>Pseudomonadota</taxon>
        <taxon>Alphaproteobacteria</taxon>
        <taxon>Rhodobacterales</taxon>
        <taxon>Roseobacteraceae</taxon>
        <taxon>Sulfitobacter</taxon>
    </lineage>
</organism>
<dbReference type="InterPro" id="IPR011075">
    <property type="entry name" value="TetR_C"/>
</dbReference>
<dbReference type="GO" id="GO:0003700">
    <property type="term" value="F:DNA-binding transcription factor activity"/>
    <property type="evidence" value="ECO:0007669"/>
    <property type="project" value="TreeGrafter"/>
</dbReference>
<keyword evidence="2 4" id="KW-0238">DNA-binding</keyword>
<dbReference type="GeneID" id="94022591"/>
<dbReference type="Pfam" id="PF16859">
    <property type="entry name" value="TetR_C_11"/>
    <property type="match status" value="1"/>
</dbReference>